<evidence type="ECO:0000313" key="7">
    <source>
        <dbReference type="EMBL" id="RCL84778.1"/>
    </source>
</evidence>
<keyword evidence="5" id="KW-1003">Cell membrane</keyword>
<dbReference type="AlphaFoldDB" id="A0A368EJR0"/>
<keyword evidence="5" id="KW-0813">Transport</keyword>
<dbReference type="InterPro" id="IPR047817">
    <property type="entry name" value="ABC2_TM_bact-type"/>
</dbReference>
<evidence type="ECO:0000259" key="6">
    <source>
        <dbReference type="PROSITE" id="PS51012"/>
    </source>
</evidence>
<evidence type="ECO:0000256" key="2">
    <source>
        <dbReference type="ARBA" id="ARBA00022692"/>
    </source>
</evidence>
<dbReference type="InterPro" id="IPR052522">
    <property type="entry name" value="ABC-2_transport_permease"/>
</dbReference>
<name>A0A368EJR0_9PROT</name>
<comment type="similarity">
    <text evidence="5">Belongs to the ABC-2 integral membrane protein family.</text>
</comment>
<dbReference type="PRINTS" id="PR00164">
    <property type="entry name" value="ABC2TRNSPORT"/>
</dbReference>
<dbReference type="PANTHER" id="PTHR43332:SF1">
    <property type="entry name" value="TRANSPORT PERMEASE PROTEIN"/>
    <property type="match status" value="1"/>
</dbReference>
<evidence type="ECO:0000256" key="3">
    <source>
        <dbReference type="ARBA" id="ARBA00022989"/>
    </source>
</evidence>
<comment type="subcellular location">
    <subcellularLocation>
        <location evidence="5">Cell inner membrane</location>
        <topology evidence="5">Multi-pass membrane protein</topology>
    </subcellularLocation>
    <subcellularLocation>
        <location evidence="1">Membrane</location>
        <topology evidence="1">Multi-pass membrane protein</topology>
    </subcellularLocation>
</comment>
<dbReference type="PROSITE" id="PS51012">
    <property type="entry name" value="ABC_TM2"/>
    <property type="match status" value="1"/>
</dbReference>
<feature type="transmembrane region" description="Helical" evidence="5">
    <location>
        <begin position="196"/>
        <end position="215"/>
    </location>
</feature>
<accession>A0A368EJR0</accession>
<reference evidence="7 8" key="1">
    <citation type="journal article" date="2018" name="Microbiome">
        <title>Fine metagenomic profile of the Mediterranean stratified and mixed water columns revealed by assembly and recruitment.</title>
        <authorList>
            <person name="Haro-Moreno J.M."/>
            <person name="Lopez-Perez M."/>
            <person name="De La Torre J.R."/>
            <person name="Picazo A."/>
            <person name="Camacho A."/>
            <person name="Rodriguez-Valera F."/>
        </authorList>
    </citation>
    <scope>NUCLEOTIDE SEQUENCE [LARGE SCALE GENOMIC DNA]</scope>
    <source>
        <strain evidence="7">MED-G50</strain>
    </source>
</reference>
<feature type="transmembrane region" description="Helical" evidence="5">
    <location>
        <begin position="162"/>
        <end position="184"/>
    </location>
</feature>
<organism evidence="7 8">
    <name type="scientific">PS1 clade bacterium</name>
    <dbReference type="NCBI Taxonomy" id="2175152"/>
    <lineage>
        <taxon>Bacteria</taxon>
        <taxon>Pseudomonadati</taxon>
        <taxon>Pseudomonadota</taxon>
        <taxon>Alphaproteobacteria</taxon>
        <taxon>PS1 clade</taxon>
    </lineage>
</organism>
<protein>
    <recommendedName>
        <fullName evidence="5">Transport permease protein</fullName>
    </recommendedName>
</protein>
<dbReference type="PIRSF" id="PIRSF006648">
    <property type="entry name" value="DrrB"/>
    <property type="match status" value="1"/>
</dbReference>
<evidence type="ECO:0000256" key="4">
    <source>
        <dbReference type="ARBA" id="ARBA00023136"/>
    </source>
</evidence>
<dbReference type="InterPro" id="IPR000412">
    <property type="entry name" value="ABC_2_transport"/>
</dbReference>
<comment type="caution">
    <text evidence="7">The sequence shown here is derived from an EMBL/GenBank/DDBJ whole genome shotgun (WGS) entry which is preliminary data.</text>
</comment>
<sequence length="280" mass="30893">MSSEPQNTENSTFHHTWPAQGARRFGLVNWVGLWTLYLREVRRFWKVVFQTVGAPVVTTLLFLAIFSLALGGLRPDIGGTPFTSYLAPGLVIMAMLQNAFANTSSSLLIGKVQGNVVDILMPPLSAGELTTAIALGGLTRGLVVGVFTFLGMTFFVDFTLSNIWAVLYFAVSGSLLMSFMGMLVGIWAEKFDHMQAITNFIITPLTFLSGTFYSVDQLPEPAQVFSSFNPFFYMIDGFRYGFIGQPEGNLVVGVLLLAALNIILWVSCYIMFDRGYRIKA</sequence>
<keyword evidence="3 5" id="KW-1133">Transmembrane helix</keyword>
<dbReference type="GO" id="GO:0043190">
    <property type="term" value="C:ATP-binding cassette (ABC) transporter complex"/>
    <property type="evidence" value="ECO:0007669"/>
    <property type="project" value="InterPro"/>
</dbReference>
<dbReference type="EMBL" id="QOQK01000008">
    <property type="protein sequence ID" value="RCL84778.1"/>
    <property type="molecule type" value="Genomic_DNA"/>
</dbReference>
<dbReference type="PANTHER" id="PTHR43332">
    <property type="entry name" value="INNER MEMBRANE TRANSPORT PERMEASE YADH-RELATED"/>
    <property type="match status" value="1"/>
</dbReference>
<proteinExistence type="inferred from homology"/>
<keyword evidence="2 5" id="KW-0812">Transmembrane</keyword>
<feature type="transmembrane region" description="Helical" evidence="5">
    <location>
        <begin position="82"/>
        <end position="101"/>
    </location>
</feature>
<feature type="transmembrane region" description="Helical" evidence="5">
    <location>
        <begin position="250"/>
        <end position="272"/>
    </location>
</feature>
<feature type="transmembrane region" description="Helical" evidence="5">
    <location>
        <begin position="129"/>
        <end position="156"/>
    </location>
</feature>
<evidence type="ECO:0000313" key="8">
    <source>
        <dbReference type="Proteomes" id="UP000252289"/>
    </source>
</evidence>
<dbReference type="InterPro" id="IPR013525">
    <property type="entry name" value="ABC2_TM"/>
</dbReference>
<feature type="transmembrane region" description="Helical" evidence="5">
    <location>
        <begin position="47"/>
        <end position="70"/>
    </location>
</feature>
<dbReference type="Proteomes" id="UP000252289">
    <property type="component" value="Unassembled WGS sequence"/>
</dbReference>
<evidence type="ECO:0000256" key="1">
    <source>
        <dbReference type="ARBA" id="ARBA00004141"/>
    </source>
</evidence>
<evidence type="ECO:0000256" key="5">
    <source>
        <dbReference type="RuleBase" id="RU361157"/>
    </source>
</evidence>
<keyword evidence="4 5" id="KW-0472">Membrane</keyword>
<gene>
    <name evidence="7" type="ORF">DBW64_02760</name>
</gene>
<feature type="domain" description="ABC transmembrane type-2" evidence="6">
    <location>
        <begin position="46"/>
        <end position="275"/>
    </location>
</feature>
<dbReference type="Pfam" id="PF01061">
    <property type="entry name" value="ABC2_membrane"/>
    <property type="match status" value="1"/>
</dbReference>
<dbReference type="GO" id="GO:0140359">
    <property type="term" value="F:ABC-type transporter activity"/>
    <property type="evidence" value="ECO:0007669"/>
    <property type="project" value="InterPro"/>
</dbReference>